<proteinExistence type="inferred from homology"/>
<dbReference type="Gene3D" id="1.10.472.10">
    <property type="entry name" value="Cyclin-like"/>
    <property type="match status" value="1"/>
</dbReference>
<protein>
    <recommendedName>
        <fullName evidence="2">Protein CNPPD1</fullName>
    </recommendedName>
</protein>
<dbReference type="InterPro" id="IPR006671">
    <property type="entry name" value="Cyclin_N"/>
</dbReference>
<dbReference type="GO" id="GO:0019901">
    <property type="term" value="F:protein kinase binding"/>
    <property type="evidence" value="ECO:0007669"/>
    <property type="project" value="InterPro"/>
</dbReference>
<sequence length="349" mass="40973">MAPRSLYYKEFNKRIRRTLNYGDQRILSLTLPLSEMVVEYFYNHNYYSHLPLDFAVSLSRESCLEPCTMIVSMIYLERIRSLQPAYFKSTSPAELYLSCLIIANKYLQDSACIEHIYNCEWANLVDKDVKDINKLEINLLQKLDWNIFVSIDEFHKTMELIEEWIARYNVKHNKFATYTDLTVLSNRLNGYLDNFREFLKYMSFFTTAYVASVIVITTSTTFWGNFIDDINYGSLKQFNNSTTEIQSSSSSDGVIGNLNIDNINKTNEDDFEMFLKDNFKNIYEKQLNVYYNNDNNIKNGLEIYNDNVEGMISETNNMTSYNENICRNVVHKSFSNIYTNHHSFECQVG</sequence>
<dbReference type="InterPro" id="IPR036915">
    <property type="entry name" value="Cyclin-like_sf"/>
</dbReference>
<dbReference type="InterPro" id="IPR013922">
    <property type="entry name" value="Cyclin_PHO80-like"/>
</dbReference>
<reference evidence="5" key="1">
    <citation type="submission" date="2017-02" db="UniProtKB">
        <authorList>
            <consortium name="WormBaseParasite"/>
        </authorList>
    </citation>
    <scope>IDENTIFICATION</scope>
</reference>
<evidence type="ECO:0000313" key="5">
    <source>
        <dbReference type="WBParaSite" id="PTRK_0001069300.1"/>
    </source>
</evidence>
<evidence type="ECO:0000313" key="4">
    <source>
        <dbReference type="Proteomes" id="UP000038045"/>
    </source>
</evidence>
<accession>A0A0N4ZQ91</accession>
<dbReference type="STRING" id="131310.A0A0N4ZQ91"/>
<evidence type="ECO:0000256" key="2">
    <source>
        <dbReference type="ARBA" id="ARBA00040808"/>
    </source>
</evidence>
<dbReference type="GO" id="GO:0005634">
    <property type="term" value="C:nucleus"/>
    <property type="evidence" value="ECO:0007669"/>
    <property type="project" value="TreeGrafter"/>
</dbReference>
<evidence type="ECO:0000256" key="1">
    <source>
        <dbReference type="ARBA" id="ARBA00038508"/>
    </source>
</evidence>
<feature type="domain" description="Cyclin N-terminal" evidence="3">
    <location>
        <begin position="52"/>
        <end position="147"/>
    </location>
</feature>
<dbReference type="AlphaFoldDB" id="A0A0N4ZQ91"/>
<dbReference type="WBParaSite" id="PTRK_0001069300.1">
    <property type="protein sequence ID" value="PTRK_0001069300.1"/>
    <property type="gene ID" value="PTRK_0001069300"/>
</dbReference>
<dbReference type="Pfam" id="PF00134">
    <property type="entry name" value="Cyclin_N"/>
    <property type="match status" value="1"/>
</dbReference>
<dbReference type="Proteomes" id="UP000038045">
    <property type="component" value="Unplaced"/>
</dbReference>
<dbReference type="GO" id="GO:0016538">
    <property type="term" value="F:cyclin-dependent protein serine/threonine kinase regulator activity"/>
    <property type="evidence" value="ECO:0007669"/>
    <property type="project" value="TreeGrafter"/>
</dbReference>
<dbReference type="CDD" id="cd20557">
    <property type="entry name" value="CYCLIN_ScPCL1-like"/>
    <property type="match status" value="1"/>
</dbReference>
<evidence type="ECO:0000259" key="3">
    <source>
        <dbReference type="Pfam" id="PF00134"/>
    </source>
</evidence>
<comment type="similarity">
    <text evidence="1">Belongs to the CNPPD1 family.</text>
</comment>
<keyword evidence="4" id="KW-1185">Reference proteome</keyword>
<dbReference type="PANTHER" id="PTHR15615">
    <property type="match status" value="1"/>
</dbReference>
<dbReference type="PANTHER" id="PTHR15615:SF108">
    <property type="entry name" value="PROTEIN CNPPD1"/>
    <property type="match status" value="1"/>
</dbReference>
<organism evidence="4 5">
    <name type="scientific">Parastrongyloides trichosuri</name>
    <name type="common">Possum-specific nematode worm</name>
    <dbReference type="NCBI Taxonomy" id="131310"/>
    <lineage>
        <taxon>Eukaryota</taxon>
        <taxon>Metazoa</taxon>
        <taxon>Ecdysozoa</taxon>
        <taxon>Nematoda</taxon>
        <taxon>Chromadorea</taxon>
        <taxon>Rhabditida</taxon>
        <taxon>Tylenchina</taxon>
        <taxon>Panagrolaimomorpha</taxon>
        <taxon>Strongyloidoidea</taxon>
        <taxon>Strongyloididae</taxon>
        <taxon>Parastrongyloides</taxon>
    </lineage>
</organism>
<dbReference type="SUPFAM" id="SSF47954">
    <property type="entry name" value="Cyclin-like"/>
    <property type="match status" value="1"/>
</dbReference>
<dbReference type="GO" id="GO:0000307">
    <property type="term" value="C:cyclin-dependent protein kinase holoenzyme complex"/>
    <property type="evidence" value="ECO:0007669"/>
    <property type="project" value="TreeGrafter"/>
</dbReference>
<name>A0A0N4ZQ91_PARTI</name>